<gene>
    <name evidence="1" type="ORF">PVE_R2G0783</name>
</gene>
<protein>
    <submittedName>
        <fullName evidence="1">Uncharacterized protein</fullName>
    </submittedName>
</protein>
<evidence type="ECO:0000313" key="1">
    <source>
        <dbReference type="EMBL" id="SBW84808.1"/>
    </source>
</evidence>
<dbReference type="EMBL" id="LT599584">
    <property type="protein sequence ID" value="SBW84808.1"/>
    <property type="molecule type" value="Genomic_DNA"/>
</dbReference>
<proteinExistence type="predicted"/>
<dbReference type="AlphaFoldDB" id="A0A1D3K929"/>
<organism evidence="1 2">
    <name type="scientific">Pseudomonas veronii 1YdBTEX2</name>
    <dbReference type="NCBI Taxonomy" id="1295141"/>
    <lineage>
        <taxon>Bacteria</taxon>
        <taxon>Pseudomonadati</taxon>
        <taxon>Pseudomonadota</taxon>
        <taxon>Gammaproteobacteria</taxon>
        <taxon>Pseudomonadales</taxon>
        <taxon>Pseudomonadaceae</taxon>
        <taxon>Pseudomonas</taxon>
    </lineage>
</organism>
<name>A0A1D3K929_PSEVE</name>
<reference evidence="2" key="1">
    <citation type="submission" date="2016-07" db="EMBL/GenBank/DDBJ databases">
        <authorList>
            <person name="Florea S."/>
            <person name="Webb J.S."/>
            <person name="Jaromczyk J."/>
            <person name="Schardl C.L."/>
        </authorList>
    </citation>
    <scope>NUCLEOTIDE SEQUENCE [LARGE SCALE GENOMIC DNA]</scope>
    <source>
        <strain evidence="2">1YdBTEX2</strain>
    </source>
</reference>
<dbReference type="Proteomes" id="UP000245431">
    <property type="component" value="Chromosome PVE_r2"/>
</dbReference>
<dbReference type="RefSeq" id="WP_193748739.1">
    <property type="nucleotide sequence ID" value="NZ_AOUH01000041.1"/>
</dbReference>
<accession>A0A1D3K929</accession>
<evidence type="ECO:0000313" key="2">
    <source>
        <dbReference type="Proteomes" id="UP000245431"/>
    </source>
</evidence>
<sequence>MKLTTTQETTLRKIASSVVGVGGGYRFNNQPFPERRAGYGDCAGSFWFDDCKP</sequence>